<accession>A0A9D9NSM0</accession>
<comment type="caution">
    <text evidence="1">The sequence shown here is derived from an EMBL/GenBank/DDBJ whole genome shotgun (WGS) entry which is preliminary data.</text>
</comment>
<gene>
    <name evidence="1" type="ORF">IAB78_08400</name>
</gene>
<protein>
    <submittedName>
        <fullName evidence="1">Uncharacterized protein</fullName>
    </submittedName>
</protein>
<reference evidence="1" key="1">
    <citation type="submission" date="2020-10" db="EMBL/GenBank/DDBJ databases">
        <authorList>
            <person name="Gilroy R."/>
        </authorList>
    </citation>
    <scope>NUCLEOTIDE SEQUENCE</scope>
    <source>
        <strain evidence="1">B2-16538</strain>
    </source>
</reference>
<reference evidence="1" key="2">
    <citation type="journal article" date="2021" name="PeerJ">
        <title>Extensive microbial diversity within the chicken gut microbiome revealed by metagenomics and culture.</title>
        <authorList>
            <person name="Gilroy R."/>
            <person name="Ravi A."/>
            <person name="Getino M."/>
            <person name="Pursley I."/>
            <person name="Horton D.L."/>
            <person name="Alikhan N.F."/>
            <person name="Baker D."/>
            <person name="Gharbi K."/>
            <person name="Hall N."/>
            <person name="Watson M."/>
            <person name="Adriaenssens E.M."/>
            <person name="Foster-Nyarko E."/>
            <person name="Jarju S."/>
            <person name="Secka A."/>
            <person name="Antonio M."/>
            <person name="Oren A."/>
            <person name="Chaudhuri R.R."/>
            <person name="La Ragione R."/>
            <person name="Hildebrand F."/>
            <person name="Pallen M.J."/>
        </authorList>
    </citation>
    <scope>NUCLEOTIDE SEQUENCE</scope>
    <source>
        <strain evidence="1">B2-16538</strain>
    </source>
</reference>
<organism evidence="1 2">
    <name type="scientific">Candidatus Cryptobacteroides excrementavium</name>
    <dbReference type="NCBI Taxonomy" id="2840759"/>
    <lineage>
        <taxon>Bacteria</taxon>
        <taxon>Pseudomonadati</taxon>
        <taxon>Bacteroidota</taxon>
        <taxon>Bacteroidia</taxon>
        <taxon>Bacteroidales</taxon>
        <taxon>Candidatus Cryptobacteroides</taxon>
    </lineage>
</organism>
<dbReference type="AlphaFoldDB" id="A0A9D9NSM0"/>
<dbReference type="EMBL" id="JADILX010000127">
    <property type="protein sequence ID" value="MBO8486426.1"/>
    <property type="molecule type" value="Genomic_DNA"/>
</dbReference>
<name>A0A9D9NSM0_9BACT</name>
<dbReference type="Proteomes" id="UP000823750">
    <property type="component" value="Unassembled WGS sequence"/>
</dbReference>
<evidence type="ECO:0000313" key="1">
    <source>
        <dbReference type="EMBL" id="MBO8486426.1"/>
    </source>
</evidence>
<evidence type="ECO:0000313" key="2">
    <source>
        <dbReference type="Proteomes" id="UP000823750"/>
    </source>
</evidence>
<proteinExistence type="predicted"/>
<sequence length="60" mass="7374">MLSLKNNRNEKENQGDQREKRLLYYLELCRELQTRENARQALAYFEEEVDRLVDDLKAWK</sequence>